<dbReference type="PANTHER" id="PTHR43712">
    <property type="entry name" value="PUTATIVE (AFU_ORTHOLOGUE AFUA_4G14580)-RELATED"/>
    <property type="match status" value="1"/>
</dbReference>
<dbReference type="InterPro" id="IPR016461">
    <property type="entry name" value="COMT-like"/>
</dbReference>
<organism evidence="5 6">
    <name type="scientific">Apiospora saccharicola</name>
    <dbReference type="NCBI Taxonomy" id="335842"/>
    <lineage>
        <taxon>Eukaryota</taxon>
        <taxon>Fungi</taxon>
        <taxon>Dikarya</taxon>
        <taxon>Ascomycota</taxon>
        <taxon>Pezizomycotina</taxon>
        <taxon>Sordariomycetes</taxon>
        <taxon>Xylariomycetidae</taxon>
        <taxon>Amphisphaeriales</taxon>
        <taxon>Apiosporaceae</taxon>
        <taxon>Apiospora</taxon>
    </lineage>
</organism>
<proteinExistence type="predicted"/>
<evidence type="ECO:0000313" key="5">
    <source>
        <dbReference type="EMBL" id="KAK8082702.1"/>
    </source>
</evidence>
<dbReference type="InterPro" id="IPR001077">
    <property type="entry name" value="COMT_C"/>
</dbReference>
<dbReference type="PANTHER" id="PTHR43712:SF12">
    <property type="entry name" value="STERIGMATOCYSTIN 8-O-METHYLTRANSFERASE"/>
    <property type="match status" value="1"/>
</dbReference>
<keyword evidence="3" id="KW-0949">S-adenosyl-L-methionine</keyword>
<keyword evidence="1" id="KW-0489">Methyltransferase</keyword>
<dbReference type="EMBL" id="JAQQWM010000001">
    <property type="protein sequence ID" value="KAK8082702.1"/>
    <property type="molecule type" value="Genomic_DNA"/>
</dbReference>
<gene>
    <name evidence="5" type="ORF">PG996_001483</name>
</gene>
<dbReference type="Gene3D" id="3.40.50.150">
    <property type="entry name" value="Vaccinia Virus protein VP39"/>
    <property type="match status" value="1"/>
</dbReference>
<sequence>MASTTRIIELSQLIARETAKVDDFLSSRNLPTPSLDEDAPQIIPIPEDVTGIKAARLAVMEACSELKELMTGPKELLKFKWTDYASVKAVLRFKLEQSFDVGQSTSFEAMSEFSGLNVMNVRRLVRHAIINHHFFKEDTPGVITHSALTAALAGSESMRNTLIVELDEFWPAAAKVTNIDASGLSLANNRNKSMFDIFAEEPARGGRFGRYFSQDKTADGLLENYPWTDKATMVDVGGSHGSVAISIAERFPHMRCYVQDLKDTVVEGAWLLPAGLQGRVTFMEHDFFTEQTITADVYYFKSIFHNWADKYCIKILQKLVPVLKKGARIIIHERILPGLESLTTVDARRAINLDVDMLQRLNAQQREMHEWPELFRWAHPGFRYLGARQPPGAIRWIIEAEWQGEDDLMGAR</sequence>
<comment type="caution">
    <text evidence="5">The sequence shown here is derived from an EMBL/GenBank/DDBJ whole genome shotgun (WGS) entry which is preliminary data.</text>
</comment>
<name>A0ABR1WI69_9PEZI</name>
<dbReference type="SUPFAM" id="SSF53335">
    <property type="entry name" value="S-adenosyl-L-methionine-dependent methyltransferases"/>
    <property type="match status" value="1"/>
</dbReference>
<dbReference type="Pfam" id="PF00891">
    <property type="entry name" value="Methyltransf_2"/>
    <property type="match status" value="1"/>
</dbReference>
<keyword evidence="2" id="KW-0808">Transferase</keyword>
<evidence type="ECO:0000256" key="1">
    <source>
        <dbReference type="ARBA" id="ARBA00022603"/>
    </source>
</evidence>
<dbReference type="InterPro" id="IPR029063">
    <property type="entry name" value="SAM-dependent_MTases_sf"/>
</dbReference>
<evidence type="ECO:0000259" key="4">
    <source>
        <dbReference type="Pfam" id="PF00891"/>
    </source>
</evidence>
<keyword evidence="6" id="KW-1185">Reference proteome</keyword>
<reference evidence="5 6" key="1">
    <citation type="submission" date="2023-01" db="EMBL/GenBank/DDBJ databases">
        <title>Analysis of 21 Apiospora genomes using comparative genomics revels a genus with tremendous synthesis potential of carbohydrate active enzymes and secondary metabolites.</title>
        <authorList>
            <person name="Sorensen T."/>
        </authorList>
    </citation>
    <scope>NUCLEOTIDE SEQUENCE [LARGE SCALE GENOMIC DNA]</scope>
    <source>
        <strain evidence="5 6">CBS 83171</strain>
    </source>
</reference>
<dbReference type="Proteomes" id="UP001446871">
    <property type="component" value="Unassembled WGS sequence"/>
</dbReference>
<evidence type="ECO:0000256" key="2">
    <source>
        <dbReference type="ARBA" id="ARBA00022679"/>
    </source>
</evidence>
<feature type="domain" description="O-methyltransferase C-terminal" evidence="4">
    <location>
        <begin position="218"/>
        <end position="378"/>
    </location>
</feature>
<evidence type="ECO:0000313" key="6">
    <source>
        <dbReference type="Proteomes" id="UP001446871"/>
    </source>
</evidence>
<evidence type="ECO:0000256" key="3">
    <source>
        <dbReference type="ARBA" id="ARBA00022691"/>
    </source>
</evidence>
<dbReference type="PROSITE" id="PS51683">
    <property type="entry name" value="SAM_OMT_II"/>
    <property type="match status" value="1"/>
</dbReference>
<accession>A0ABR1WI69</accession>
<protein>
    <recommendedName>
        <fullName evidence="4">O-methyltransferase C-terminal domain-containing protein</fullName>
    </recommendedName>
</protein>